<comment type="caution">
    <text evidence="9">The sequence shown here is derived from an EMBL/GenBank/DDBJ whole genome shotgun (WGS) entry which is preliminary data.</text>
</comment>
<keyword evidence="10" id="KW-1185">Reference proteome</keyword>
<feature type="transmembrane region" description="Helical" evidence="7">
    <location>
        <begin position="20"/>
        <end position="44"/>
    </location>
</feature>
<dbReference type="Pfam" id="PF01569">
    <property type="entry name" value="PAP2"/>
    <property type="match status" value="1"/>
</dbReference>
<feature type="transmembrane region" description="Helical" evidence="7">
    <location>
        <begin position="51"/>
        <end position="70"/>
    </location>
</feature>
<dbReference type="SMART" id="SM00014">
    <property type="entry name" value="acidPPc"/>
    <property type="match status" value="1"/>
</dbReference>
<feature type="transmembrane region" description="Helical" evidence="7">
    <location>
        <begin position="104"/>
        <end position="122"/>
    </location>
</feature>
<gene>
    <name evidence="9" type="ORF">GCM10017600_39770</name>
</gene>
<evidence type="ECO:0000259" key="8">
    <source>
        <dbReference type="SMART" id="SM00014"/>
    </source>
</evidence>
<dbReference type="Gene3D" id="1.20.144.10">
    <property type="entry name" value="Phosphatidic acid phosphatase type 2/haloperoxidase"/>
    <property type="match status" value="1"/>
</dbReference>
<keyword evidence="5 7" id="KW-1133">Transmembrane helix</keyword>
<dbReference type="InterPro" id="IPR000326">
    <property type="entry name" value="PAP2/HPO"/>
</dbReference>
<dbReference type="GO" id="GO:0016787">
    <property type="term" value="F:hydrolase activity"/>
    <property type="evidence" value="ECO:0007669"/>
    <property type="project" value="UniProtKB-KW"/>
</dbReference>
<evidence type="ECO:0000256" key="6">
    <source>
        <dbReference type="ARBA" id="ARBA00023136"/>
    </source>
</evidence>
<evidence type="ECO:0000313" key="9">
    <source>
        <dbReference type="EMBL" id="GLK10571.1"/>
    </source>
</evidence>
<dbReference type="EMBL" id="BSEV01000008">
    <property type="protein sequence ID" value="GLK10571.1"/>
    <property type="molecule type" value="Genomic_DNA"/>
</dbReference>
<name>A0A9W6MDW2_9ACTN</name>
<evidence type="ECO:0000256" key="1">
    <source>
        <dbReference type="ARBA" id="ARBA00004651"/>
    </source>
</evidence>
<evidence type="ECO:0000313" key="10">
    <source>
        <dbReference type="Proteomes" id="UP001143474"/>
    </source>
</evidence>
<protein>
    <submittedName>
        <fullName evidence="9">Phosphatase PAP2 family protein</fullName>
    </submittedName>
</protein>
<dbReference type="SUPFAM" id="SSF48317">
    <property type="entry name" value="Acid phosphatase/Vanadium-dependent haloperoxidase"/>
    <property type="match status" value="1"/>
</dbReference>
<proteinExistence type="predicted"/>
<keyword evidence="4" id="KW-0378">Hydrolase</keyword>
<comment type="subcellular location">
    <subcellularLocation>
        <location evidence="1">Cell membrane</location>
        <topology evidence="1">Multi-pass membrane protein</topology>
    </subcellularLocation>
</comment>
<dbReference type="GO" id="GO:0005886">
    <property type="term" value="C:plasma membrane"/>
    <property type="evidence" value="ECO:0007669"/>
    <property type="project" value="UniProtKB-SubCell"/>
</dbReference>
<reference evidence="9" key="1">
    <citation type="journal article" date="2014" name="Int. J. Syst. Evol. Microbiol.">
        <title>Complete genome sequence of Corynebacterium casei LMG S-19264T (=DSM 44701T), isolated from a smear-ripened cheese.</title>
        <authorList>
            <consortium name="US DOE Joint Genome Institute (JGI-PGF)"/>
            <person name="Walter F."/>
            <person name="Albersmeier A."/>
            <person name="Kalinowski J."/>
            <person name="Ruckert C."/>
        </authorList>
    </citation>
    <scope>NUCLEOTIDE SEQUENCE</scope>
    <source>
        <strain evidence="9">VKM Ac-2007</strain>
    </source>
</reference>
<evidence type="ECO:0000256" key="3">
    <source>
        <dbReference type="ARBA" id="ARBA00022692"/>
    </source>
</evidence>
<dbReference type="Proteomes" id="UP001143474">
    <property type="component" value="Unassembled WGS sequence"/>
</dbReference>
<organism evidence="9 10">
    <name type="scientific">Streptosporangium carneum</name>
    <dbReference type="NCBI Taxonomy" id="47481"/>
    <lineage>
        <taxon>Bacteria</taxon>
        <taxon>Bacillati</taxon>
        <taxon>Actinomycetota</taxon>
        <taxon>Actinomycetes</taxon>
        <taxon>Streptosporangiales</taxon>
        <taxon>Streptosporangiaceae</taxon>
        <taxon>Streptosporangium</taxon>
    </lineage>
</organism>
<dbReference type="RefSeq" id="WP_271218989.1">
    <property type="nucleotide sequence ID" value="NZ_BAAAVD010000032.1"/>
</dbReference>
<sequence>MDGGLYRDIVEIAASTPEWVRGLVGVGTDGVLAVFAALFLGAWWRARRGRASGMALALLAPVAMVASYAVSEVVKELLREDRPCRLLTEVATIVPCPPYGDWSLPSNHAALVAAAAAGLVLAWPASTPYVIVLALLGGMSRVFVGVHYPHDVAAGLLLGGALAPMVSLALNRPTTALVERLRGLPVLRPLLLAPAAPERERLTLAAPDRRRGR</sequence>
<keyword evidence="3 7" id="KW-0812">Transmembrane</keyword>
<keyword evidence="2" id="KW-1003">Cell membrane</keyword>
<dbReference type="AlphaFoldDB" id="A0A9W6MDW2"/>
<evidence type="ECO:0000256" key="4">
    <source>
        <dbReference type="ARBA" id="ARBA00022801"/>
    </source>
</evidence>
<accession>A0A9W6MDW2</accession>
<evidence type="ECO:0000256" key="7">
    <source>
        <dbReference type="SAM" id="Phobius"/>
    </source>
</evidence>
<evidence type="ECO:0000256" key="5">
    <source>
        <dbReference type="ARBA" id="ARBA00022989"/>
    </source>
</evidence>
<evidence type="ECO:0000256" key="2">
    <source>
        <dbReference type="ARBA" id="ARBA00022475"/>
    </source>
</evidence>
<dbReference type="PANTHER" id="PTHR14969:SF62">
    <property type="entry name" value="DECAPRENYLPHOSPHORYL-5-PHOSPHORIBOSE PHOSPHATASE RV3807C-RELATED"/>
    <property type="match status" value="1"/>
</dbReference>
<keyword evidence="6 7" id="KW-0472">Membrane</keyword>
<feature type="domain" description="Phosphatidic acid phosphatase type 2/haloperoxidase" evidence="8">
    <location>
        <begin position="54"/>
        <end position="167"/>
    </location>
</feature>
<dbReference type="PANTHER" id="PTHR14969">
    <property type="entry name" value="SPHINGOSINE-1-PHOSPHATE PHOSPHOHYDROLASE"/>
    <property type="match status" value="1"/>
</dbReference>
<reference evidence="9" key="2">
    <citation type="submission" date="2023-01" db="EMBL/GenBank/DDBJ databases">
        <authorList>
            <person name="Sun Q."/>
            <person name="Evtushenko L."/>
        </authorList>
    </citation>
    <scope>NUCLEOTIDE SEQUENCE</scope>
    <source>
        <strain evidence="9">VKM Ac-2007</strain>
    </source>
</reference>
<dbReference type="InterPro" id="IPR036938">
    <property type="entry name" value="PAP2/HPO_sf"/>
</dbReference>